<dbReference type="GO" id="GO:0004197">
    <property type="term" value="F:cysteine-type endopeptidase activity"/>
    <property type="evidence" value="ECO:0007669"/>
    <property type="project" value="InterPro"/>
</dbReference>
<organism evidence="7 8">
    <name type="scientific">Canna indica</name>
    <name type="common">Indian-shot</name>
    <dbReference type="NCBI Taxonomy" id="4628"/>
    <lineage>
        <taxon>Eukaryota</taxon>
        <taxon>Viridiplantae</taxon>
        <taxon>Streptophyta</taxon>
        <taxon>Embryophyta</taxon>
        <taxon>Tracheophyta</taxon>
        <taxon>Spermatophyta</taxon>
        <taxon>Magnoliopsida</taxon>
        <taxon>Liliopsida</taxon>
        <taxon>Zingiberales</taxon>
        <taxon>Cannaceae</taxon>
        <taxon>Canna</taxon>
    </lineage>
</organism>
<feature type="region of interest" description="Disordered" evidence="5">
    <location>
        <begin position="2202"/>
        <end position="2221"/>
    </location>
</feature>
<proteinExistence type="predicted"/>
<feature type="region of interest" description="Disordered" evidence="5">
    <location>
        <begin position="45"/>
        <end position="74"/>
    </location>
</feature>
<feature type="compositionally biased region" description="Basic residues" evidence="5">
    <location>
        <begin position="61"/>
        <end position="70"/>
    </location>
</feature>
<dbReference type="GO" id="GO:0051307">
    <property type="term" value="P:meiotic chromosome separation"/>
    <property type="evidence" value="ECO:0007669"/>
    <property type="project" value="TreeGrafter"/>
</dbReference>
<dbReference type="Pfam" id="PF25110">
    <property type="entry name" value="TPR_ESP1"/>
    <property type="match status" value="1"/>
</dbReference>
<evidence type="ECO:0000256" key="3">
    <source>
        <dbReference type="ARBA" id="ARBA00022801"/>
    </source>
</evidence>
<dbReference type="InterPro" id="IPR005314">
    <property type="entry name" value="Peptidase_C50"/>
</dbReference>
<dbReference type="PANTHER" id="PTHR12792">
    <property type="entry name" value="EXTRA SPINDLE POLES 1-RELATED"/>
    <property type="match status" value="1"/>
</dbReference>
<name>A0AAQ3QTH0_9LILI</name>
<evidence type="ECO:0000313" key="7">
    <source>
        <dbReference type="EMBL" id="WOL20055.1"/>
    </source>
</evidence>
<keyword evidence="3" id="KW-0378">Hydrolase</keyword>
<evidence type="ECO:0000256" key="4">
    <source>
        <dbReference type="ARBA" id="ARBA00022829"/>
    </source>
</evidence>
<sequence>MDADADALLDALKSCDHRGLYERFASFLLPFDGLVSLHSHNPNPVSTKNTTISASSAASAPKKRGPKKKKQEPDPVALRPLAKRFLPFIRGALKFLPSLLRRNPKSPSVDLGDHGAVELIAVFWILLDCLSCIAPCLAGKPYSVHLQRVRLVVCLEDWGKYAEAEEEALMLLCGLSTTLVEAAPLPKSRKGKISGARCYIPDPTLVGADDPEVTIMVIEVITVLTRCAYKNKIRKEVTYDRIIVLIDQVQPWLRFLDPETLRRYHNFLVNTLYKCSLFLLEDYTHFEEEMVRHFCLRMLEECTNSYSIDLYPSIAIKITSSVDVQWAGGSSLFLDILRVTLESILCSCKVGLLKPANEFLEFLSYFASRICVGNIGICRSAAKLLYEQVDVLQVSLPVASVLSLYATGLQFKFSIIQANQSVDNLHISSDGNRILLLHDGGNDLQRCSVLLDTLASSYHASDHANGIFSEKNSTNVLDMTSKSGKLNSCMQTHGQLSLVSYIDALEFLCKPIVDFANTAWKNLNFSQAPVTHSDTLVYALKGLHQFSDLMLATSRCNDISERVQQRLNECHKTLLQVVLAAFKISLLISGSYEKSVLVIKDVISSTWIEPQELKFLISAITNIGAVCYDTGRLEKASEVLQLCLQTIWTYVKLIYGTYLSKKKGANGDTISKDCYKDAINDALGRIAMIIDVLYNCGVTNIKDIVVKSLRELSATEDIFCDMTGLLTLMKQWVKILCKEFKDIDLVDKAPVLYFMLLDCHSTWSKNLISRILEQERTAYELMESRNPNFCQEMELKVMNILLDDVYTSKDYNLQRSRILIRKGRTFRARGTEGLSKCLECLSEAISLLRCISADPFEDAPSVAYELALAYILYAQCAQEANHECNVILHNVHCALTLWSSMNVQGRSFTNNHPEWGVTNILPLLCSIVDLMSLKGCLKFQIEICMVMIRFCKLESILLDKCISMLWMNRRLSHSLCISPIDESFLLNISEQYSVNVNSLDYWVCCLKDHQSSQCMLLLKLLPSDSVCTESSGCSLKRPFDAEISIEEVKNVASSLISEVPLRSQSAFLAAYLYQDLSEKLFSNGRYFEALSYAQEALRLRTRILRRKFIYTNAEQFAKPEPGGMTQSRKDHICLEAMNNIITDVWPDRNKSCNLDEPILSPWIVLRCYLESTLQVGIIHESIGNGAEAKYLFSIGKDISYSKGFPFLAIAFTMLLGRVYRKIQMWDFAENEFKYAKKLLVEYENVISCDHCKITFEANIDMEVGDLSRNLFGKGVQINSMGSLSHALSLYRLAVEKLELAETASLIKICGKADNDTLLSAHAITEGRNIIQHISKFCTPIKDRASECCICPSLNCCKNAIHSGCAAEKPDELSVLNIVGGKSQVKKVTRKSSRCLAKDNNQDNPKRKLSSNRATNVMNAKSVGVDSKSNGSVTNELCRETLSCAKLPKQQTRTSKADNGGKEECGCNKLECWRCLVLQVMESGSLQNIIHLKWECHRRHLLLMLLLKIAKCLGIHCGKHGVHKVHEVFGQCISVMFDRKSLKYCGMPDFFTVQLIFDESLGDFFRMERAAILYHMSWFCLKDIISEHHRTICCSLSKIQMPVIISWLLRAFILCQECPLLFQKVSQLVSSIFLLSTLDCSFSVPVQTESLSLNHWAAYFHQASIGTYLHWQSYAGDKTCSTQAKGFSNASMTGNNTEVSKFFRFAPEKLVDLEEHVTEFFKSLPSIPVICISILGGHYTNLIGEMLLLPSFFPAWLLLSRLVANDQPIVMLLPVDLIQEEIQLEGCISGLKFSEADAISVKQWVCPWGYSVVDCVLPSFKQLLEDNFSLLSNSTFPPTDKLKIANWWSERTKLNNSLNTLLRNVESSWLGPWSCLLLGERSVTQSTDIMVQKLISALKFQGVSEINYSLINAILNGSKSVADAESCICQLLLYKGHFGCGACCGKERFRAFSASPQTAAECIHGLIKEALSEHEEHVDREPVIIVLDSDVQMLPWENLPILRSQEVYRMPSVSSIFLTLQRSCSHHKKDKAFGTIIPAVDPFDVYYLLNPTGEFIHTQVEFEQWFKNQEWEGRAGNIPTTEELILALQKRDLFLYFGHGSGTQYISEREIKKLDHCAAPLLMGCSSGSLERMGCYDPQGAPLSYLLAGSPCVIANLWDVTDKDIDRFGKALLKSWLDNDTKDGPLVKQMSCMGINTEVSSTSTRTRRKAHKEKSHDLSDISDSKQAYNRNRIASFMSDARESCKLPLLVGAAPVCYGVPTVIWKRPQS</sequence>
<evidence type="ECO:0000256" key="2">
    <source>
        <dbReference type="ARBA" id="ARBA00012489"/>
    </source>
</evidence>
<dbReference type="EC" id="3.4.22.49" evidence="2"/>
<keyword evidence="8" id="KW-1185">Reference proteome</keyword>
<accession>A0AAQ3QTH0</accession>
<dbReference type="GO" id="GO:0005634">
    <property type="term" value="C:nucleus"/>
    <property type="evidence" value="ECO:0007669"/>
    <property type="project" value="InterPro"/>
</dbReference>
<comment type="catalytic activity">
    <reaction evidence="1">
        <text>All bonds known to be hydrolyzed by this endopeptidase have arginine in P1 and an acidic residue in P4. P6 is often occupied by an acidic residue or by a hydroxy-amino-acid residue, the phosphorylation of which enhances cleavage.</text>
        <dbReference type="EC" id="3.4.22.49"/>
    </reaction>
</comment>
<feature type="region of interest" description="Disordered" evidence="5">
    <location>
        <begin position="1395"/>
        <end position="1414"/>
    </location>
</feature>
<dbReference type="InterPro" id="IPR030397">
    <property type="entry name" value="SEPARIN_core_dom"/>
</dbReference>
<evidence type="ECO:0000256" key="1">
    <source>
        <dbReference type="ARBA" id="ARBA00000451"/>
    </source>
</evidence>
<dbReference type="PROSITE" id="PS51700">
    <property type="entry name" value="SEPARIN"/>
    <property type="match status" value="1"/>
</dbReference>
<dbReference type="Pfam" id="PF25113">
    <property type="entry name" value="TPR_ESP1_2nd"/>
    <property type="match status" value="1"/>
</dbReference>
<keyword evidence="4" id="KW-0159">Chromosome partition</keyword>
<feature type="domain" description="Peptidase C50" evidence="6">
    <location>
        <begin position="2041"/>
        <end position="2135"/>
    </location>
</feature>
<dbReference type="Proteomes" id="UP001327560">
    <property type="component" value="Chromosome 9"/>
</dbReference>
<evidence type="ECO:0000259" key="6">
    <source>
        <dbReference type="PROSITE" id="PS51700"/>
    </source>
</evidence>
<dbReference type="InterPro" id="IPR056933">
    <property type="entry name" value="TPR_ESP1"/>
</dbReference>
<dbReference type="PANTHER" id="PTHR12792:SF0">
    <property type="entry name" value="SEPARIN"/>
    <property type="match status" value="1"/>
</dbReference>
<dbReference type="Pfam" id="PF03568">
    <property type="entry name" value="Separin_C"/>
    <property type="match status" value="1"/>
</dbReference>
<reference evidence="7 8" key="1">
    <citation type="submission" date="2023-10" db="EMBL/GenBank/DDBJ databases">
        <title>Chromosome-scale genome assembly provides insights into flower coloration mechanisms of Canna indica.</title>
        <authorList>
            <person name="Li C."/>
        </authorList>
    </citation>
    <scope>NUCLEOTIDE SEQUENCE [LARGE SCALE GENOMIC DNA]</scope>
    <source>
        <tissue evidence="7">Flower</tissue>
    </source>
</reference>
<dbReference type="GO" id="GO:0006508">
    <property type="term" value="P:proteolysis"/>
    <property type="evidence" value="ECO:0007669"/>
    <property type="project" value="InterPro"/>
</dbReference>
<dbReference type="InterPro" id="IPR056932">
    <property type="entry name" value="TPR_ESP1_2nd"/>
</dbReference>
<dbReference type="GO" id="GO:0072686">
    <property type="term" value="C:mitotic spindle"/>
    <property type="evidence" value="ECO:0007669"/>
    <property type="project" value="TreeGrafter"/>
</dbReference>
<dbReference type="GO" id="GO:0005737">
    <property type="term" value="C:cytoplasm"/>
    <property type="evidence" value="ECO:0007669"/>
    <property type="project" value="TreeGrafter"/>
</dbReference>
<evidence type="ECO:0000313" key="8">
    <source>
        <dbReference type="Proteomes" id="UP001327560"/>
    </source>
</evidence>
<gene>
    <name evidence="7" type="ORF">Cni_G28857</name>
</gene>
<evidence type="ECO:0000256" key="5">
    <source>
        <dbReference type="SAM" id="MobiDB-lite"/>
    </source>
</evidence>
<feature type="compositionally biased region" description="Basic and acidic residues" evidence="5">
    <location>
        <begin position="1395"/>
        <end position="1405"/>
    </location>
</feature>
<dbReference type="EMBL" id="CP136898">
    <property type="protein sequence ID" value="WOL20055.1"/>
    <property type="molecule type" value="Genomic_DNA"/>
</dbReference>
<protein>
    <recommendedName>
        <fullName evidence="2">separase</fullName>
        <ecNumber evidence="2">3.4.22.49</ecNumber>
    </recommendedName>
</protein>